<dbReference type="GO" id="GO:0003677">
    <property type="term" value="F:DNA binding"/>
    <property type="evidence" value="ECO:0007669"/>
    <property type="project" value="InterPro"/>
</dbReference>
<dbReference type="InterPro" id="IPR047650">
    <property type="entry name" value="Transpos_IS110"/>
</dbReference>
<feature type="domain" description="Transposase IS110-like N-terminal" evidence="1">
    <location>
        <begin position="5"/>
        <end position="147"/>
    </location>
</feature>
<evidence type="ECO:0000259" key="1">
    <source>
        <dbReference type="Pfam" id="PF01548"/>
    </source>
</evidence>
<geneLocation type="plasmid" evidence="3">
    <name>unnamed2</name>
</geneLocation>
<dbReference type="InterPro" id="IPR002525">
    <property type="entry name" value="Transp_IS110-like_N"/>
</dbReference>
<dbReference type="PANTHER" id="PTHR33055:SF3">
    <property type="entry name" value="PUTATIVE TRANSPOSASE FOR IS117-RELATED"/>
    <property type="match status" value="1"/>
</dbReference>
<dbReference type="NCBIfam" id="NF033542">
    <property type="entry name" value="transpos_IS110"/>
    <property type="match status" value="1"/>
</dbReference>
<reference evidence="3" key="1">
    <citation type="submission" date="2016-07" db="EMBL/GenBank/DDBJ databases">
        <title>Microvirga ossetica sp. nov. a new species of rhizobia isolated from root nodules of the legume species Vicia alpestris Steven originated from North Ossetia region in the Caucasus.</title>
        <authorList>
            <person name="Safronova V.I."/>
            <person name="Kuznetsova I.G."/>
            <person name="Sazanova A.L."/>
            <person name="Belimov A."/>
            <person name="Andronov E."/>
            <person name="Osledkin Y.S."/>
            <person name="Onishchuk O.P."/>
            <person name="Kurchak O.N."/>
            <person name="Shaposhnikov A.I."/>
            <person name="Willems A."/>
            <person name="Tikhonovich I.A."/>
        </authorList>
    </citation>
    <scope>NUCLEOTIDE SEQUENCE [LARGE SCALE GENOMIC DNA]</scope>
    <source>
        <strain evidence="3">V5/3M</strain>
        <plasmid evidence="3">unnamed2</plasmid>
    </source>
</reference>
<feature type="domain" description="Transposase IS116/IS110/IS902 C-terminal" evidence="2">
    <location>
        <begin position="212"/>
        <end position="291"/>
    </location>
</feature>
<dbReference type="InterPro" id="IPR003346">
    <property type="entry name" value="Transposase_20"/>
</dbReference>
<dbReference type="AlphaFoldDB" id="A0A1B2EX10"/>
<dbReference type="EMBL" id="CP016619">
    <property type="protein sequence ID" value="ANY84498.1"/>
    <property type="molecule type" value="Genomic_DNA"/>
</dbReference>
<evidence type="ECO:0000259" key="2">
    <source>
        <dbReference type="Pfam" id="PF02371"/>
    </source>
</evidence>
<dbReference type="OrthoDB" id="7410629at2"/>
<name>A0A1B2EX10_9HYPH</name>
<dbReference type="PANTHER" id="PTHR33055">
    <property type="entry name" value="TRANSPOSASE FOR INSERTION SEQUENCE ELEMENT IS1111A"/>
    <property type="match status" value="1"/>
</dbReference>
<keyword evidence="3" id="KW-0614">Plasmid</keyword>
<accession>A0A1B2EX10</accession>
<dbReference type="GO" id="GO:0004803">
    <property type="term" value="F:transposase activity"/>
    <property type="evidence" value="ECO:0007669"/>
    <property type="project" value="InterPro"/>
</dbReference>
<evidence type="ECO:0000313" key="3">
    <source>
        <dbReference type="EMBL" id="ANY84498.1"/>
    </source>
</evidence>
<gene>
    <name evidence="3" type="ORF">BB934_40615</name>
</gene>
<organism evidence="3">
    <name type="scientific">Microvirga ossetica</name>
    <dbReference type="NCBI Taxonomy" id="1882682"/>
    <lineage>
        <taxon>Bacteria</taxon>
        <taxon>Pseudomonadati</taxon>
        <taxon>Pseudomonadota</taxon>
        <taxon>Alphaproteobacteria</taxon>
        <taxon>Hyphomicrobiales</taxon>
        <taxon>Methylobacteriaceae</taxon>
        <taxon>Microvirga</taxon>
    </lineage>
</organism>
<proteinExistence type="predicted"/>
<dbReference type="Pfam" id="PF02371">
    <property type="entry name" value="Transposase_20"/>
    <property type="match status" value="1"/>
</dbReference>
<dbReference type="KEGG" id="moc:BB934_40615"/>
<dbReference type="Pfam" id="PF01548">
    <property type="entry name" value="DEDD_Tnp_IS110"/>
    <property type="match status" value="1"/>
</dbReference>
<dbReference type="GO" id="GO:0006313">
    <property type="term" value="P:DNA transposition"/>
    <property type="evidence" value="ECO:0007669"/>
    <property type="project" value="InterPro"/>
</dbReference>
<dbReference type="RefSeq" id="WP_099515385.1">
    <property type="nucleotide sequence ID" value="NZ_CP016619.1"/>
</dbReference>
<sequence length="337" mass="36705">MDYYAGLDVSMNETHICVVERDGGVVLEAMASSTPEAIAAVLETAPTCAKIVLETGRMAPMLFHGLAALGLPVICIESRQAYQALKSLATHKTDRNDARGLAHLARTGFFKPVHVKSLPAHAVRALIIARKKLIGQRVTLENQIRGLAVVFGVRLPRGLSPRFTEQVIQASQGIAGLSGAMQGLLAARKAVLEAVMAIDRDMRLLARSSQACQRLMTIPGVGQLTALAFVATIDVPERFRRSRDVGAYLGLVPRRFQSGEIDYVGSISKCGDRRVRTLLYEAANVMLTRYRGALALKEWALGIARRSTMRKARVALARRLAIIMHAMLRHGTTFQAA</sequence>
<protein>
    <submittedName>
        <fullName evidence="3">Transposase</fullName>
    </submittedName>
</protein>